<evidence type="ECO:0000256" key="3">
    <source>
        <dbReference type="ARBA" id="ARBA00022989"/>
    </source>
</evidence>
<proteinExistence type="inferred from homology"/>
<feature type="transmembrane region" description="Helical" evidence="6">
    <location>
        <begin position="26"/>
        <end position="50"/>
    </location>
</feature>
<keyword evidence="4 6" id="KW-0472">Membrane</keyword>
<dbReference type="PANTHER" id="PTHR33048">
    <property type="entry name" value="PTH11-LIKE INTEGRAL MEMBRANE PROTEIN (AFU_ORTHOLOGUE AFUA_5G11245)"/>
    <property type="match status" value="1"/>
</dbReference>
<comment type="caution">
    <text evidence="8">The sequence shown here is derived from an EMBL/GenBank/DDBJ whole genome shotgun (WGS) entry which is preliminary data.</text>
</comment>
<sequence length="148" mass="16096">MAIDIWVVYLPLPTIWRLKLTPQKKWMLTASFAMGLVTAGVNLGRLIQILDCPFATDEVYCLWALTILALAEMTGGILVACIPTLGPLLRRRFMEKSSKTNLGGPGDRDGRALLTIGSRPMRPGKKDTGMGGEEALLLSQGNIAGDWP</sequence>
<evidence type="ECO:0000259" key="7">
    <source>
        <dbReference type="Pfam" id="PF20684"/>
    </source>
</evidence>
<dbReference type="GO" id="GO:0016020">
    <property type="term" value="C:membrane"/>
    <property type="evidence" value="ECO:0007669"/>
    <property type="project" value="UniProtKB-SubCell"/>
</dbReference>
<dbReference type="Pfam" id="PF20684">
    <property type="entry name" value="Fung_rhodopsin"/>
    <property type="match status" value="1"/>
</dbReference>
<dbReference type="EMBL" id="LJZO01000007">
    <property type="protein sequence ID" value="ROW00960.1"/>
    <property type="molecule type" value="Genomic_DNA"/>
</dbReference>
<reference evidence="8 9" key="1">
    <citation type="submission" date="2015-09" db="EMBL/GenBank/DDBJ databases">
        <title>Host preference determinants of Valsa canker pathogens revealed by comparative genomics.</title>
        <authorList>
            <person name="Yin Z."/>
            <person name="Huang L."/>
        </authorList>
    </citation>
    <scope>NUCLEOTIDE SEQUENCE [LARGE SCALE GENOMIC DNA]</scope>
    <source>
        <strain evidence="8 9">YSFL</strain>
    </source>
</reference>
<feature type="domain" description="Rhodopsin" evidence="7">
    <location>
        <begin position="2"/>
        <end position="91"/>
    </location>
</feature>
<feature type="transmembrane region" description="Helical" evidence="6">
    <location>
        <begin position="62"/>
        <end position="89"/>
    </location>
</feature>
<dbReference type="OrthoDB" id="3934549at2759"/>
<evidence type="ECO:0000256" key="6">
    <source>
        <dbReference type="SAM" id="Phobius"/>
    </source>
</evidence>
<organism evidence="8 9">
    <name type="scientific">Cytospora chrysosperma</name>
    <name type="common">Cytospora canker fungus</name>
    <name type="synonym">Sphaeria chrysosperma</name>
    <dbReference type="NCBI Taxonomy" id="252740"/>
    <lineage>
        <taxon>Eukaryota</taxon>
        <taxon>Fungi</taxon>
        <taxon>Dikarya</taxon>
        <taxon>Ascomycota</taxon>
        <taxon>Pezizomycotina</taxon>
        <taxon>Sordariomycetes</taxon>
        <taxon>Sordariomycetidae</taxon>
        <taxon>Diaporthales</taxon>
        <taxon>Cytosporaceae</taxon>
        <taxon>Cytospora</taxon>
    </lineage>
</organism>
<dbReference type="Proteomes" id="UP000284375">
    <property type="component" value="Unassembled WGS sequence"/>
</dbReference>
<accession>A0A423WCB3</accession>
<evidence type="ECO:0000313" key="9">
    <source>
        <dbReference type="Proteomes" id="UP000284375"/>
    </source>
</evidence>
<keyword evidence="2 6" id="KW-0812">Transmembrane</keyword>
<evidence type="ECO:0000256" key="5">
    <source>
        <dbReference type="ARBA" id="ARBA00038359"/>
    </source>
</evidence>
<keyword evidence="3 6" id="KW-1133">Transmembrane helix</keyword>
<evidence type="ECO:0000256" key="4">
    <source>
        <dbReference type="ARBA" id="ARBA00023136"/>
    </source>
</evidence>
<dbReference type="PANTHER" id="PTHR33048:SF47">
    <property type="entry name" value="INTEGRAL MEMBRANE PROTEIN-RELATED"/>
    <property type="match status" value="1"/>
</dbReference>
<name>A0A423WCB3_CYTCH</name>
<evidence type="ECO:0000256" key="2">
    <source>
        <dbReference type="ARBA" id="ARBA00022692"/>
    </source>
</evidence>
<dbReference type="AlphaFoldDB" id="A0A423WCB3"/>
<dbReference type="InterPro" id="IPR052337">
    <property type="entry name" value="SAT4-like"/>
</dbReference>
<keyword evidence="9" id="KW-1185">Reference proteome</keyword>
<gene>
    <name evidence="8" type="ORF">VSDG_02824</name>
</gene>
<comment type="subcellular location">
    <subcellularLocation>
        <location evidence="1">Membrane</location>
        <topology evidence="1">Multi-pass membrane protein</topology>
    </subcellularLocation>
</comment>
<evidence type="ECO:0000313" key="8">
    <source>
        <dbReference type="EMBL" id="ROW00960.1"/>
    </source>
</evidence>
<comment type="similarity">
    <text evidence="5">Belongs to the SAT4 family.</text>
</comment>
<dbReference type="InterPro" id="IPR049326">
    <property type="entry name" value="Rhodopsin_dom_fungi"/>
</dbReference>
<evidence type="ECO:0000256" key="1">
    <source>
        <dbReference type="ARBA" id="ARBA00004141"/>
    </source>
</evidence>
<protein>
    <recommendedName>
        <fullName evidence="7">Rhodopsin domain-containing protein</fullName>
    </recommendedName>
</protein>